<keyword evidence="2" id="KW-1185">Reference proteome</keyword>
<accession>A0ACC2M3X8</accession>
<dbReference type="Proteomes" id="UP001234297">
    <property type="component" value="Chromosome 5"/>
</dbReference>
<gene>
    <name evidence="1" type="ORF">MRB53_017052</name>
</gene>
<dbReference type="EMBL" id="CM056813">
    <property type="protein sequence ID" value="KAJ8640358.1"/>
    <property type="molecule type" value="Genomic_DNA"/>
</dbReference>
<comment type="caution">
    <text evidence="1">The sequence shown here is derived from an EMBL/GenBank/DDBJ whole genome shotgun (WGS) entry which is preliminary data.</text>
</comment>
<evidence type="ECO:0000313" key="2">
    <source>
        <dbReference type="Proteomes" id="UP001234297"/>
    </source>
</evidence>
<sequence>MTYKSVLSFLCFALCFEFRSSLALSTMADKTSTLVLAVNLSCCRCHVKIRKTLSKFEEIQCLLFDEKQNTVTISGRFDPEKLEMKLRCKARNCITCCEIKIENENGEPSTNPTVDDPPCKQTPPANPPPSVDITVNVIGIPFLPYVPRVCQCQRPRCEVICEDGKCRPPSVPMVCPKRCHGACEEDGICSCSGYGSGSICSSPSFW</sequence>
<name>A0ACC2M3X8_PERAE</name>
<protein>
    <submittedName>
        <fullName evidence="1">Uncharacterized protein</fullName>
    </submittedName>
</protein>
<organism evidence="1 2">
    <name type="scientific">Persea americana</name>
    <name type="common">Avocado</name>
    <dbReference type="NCBI Taxonomy" id="3435"/>
    <lineage>
        <taxon>Eukaryota</taxon>
        <taxon>Viridiplantae</taxon>
        <taxon>Streptophyta</taxon>
        <taxon>Embryophyta</taxon>
        <taxon>Tracheophyta</taxon>
        <taxon>Spermatophyta</taxon>
        <taxon>Magnoliopsida</taxon>
        <taxon>Magnoliidae</taxon>
        <taxon>Laurales</taxon>
        <taxon>Lauraceae</taxon>
        <taxon>Persea</taxon>
    </lineage>
</organism>
<proteinExistence type="predicted"/>
<evidence type="ECO:0000313" key="1">
    <source>
        <dbReference type="EMBL" id="KAJ8640358.1"/>
    </source>
</evidence>
<reference evidence="1 2" key="1">
    <citation type="journal article" date="2022" name="Hortic Res">
        <title>A haplotype resolved chromosomal level avocado genome allows analysis of novel avocado genes.</title>
        <authorList>
            <person name="Nath O."/>
            <person name="Fletcher S.J."/>
            <person name="Hayward A."/>
            <person name="Shaw L.M."/>
            <person name="Masouleh A.K."/>
            <person name="Furtado A."/>
            <person name="Henry R.J."/>
            <person name="Mitter N."/>
        </authorList>
    </citation>
    <scope>NUCLEOTIDE SEQUENCE [LARGE SCALE GENOMIC DNA]</scope>
    <source>
        <strain evidence="2">cv. Hass</strain>
    </source>
</reference>